<proteinExistence type="inferred from homology"/>
<comment type="catalytic activity">
    <reaction evidence="1">
        <text>adenosylcob(III)inamide + ATP = adenosylcob(III)inamide phosphate + ADP + H(+)</text>
        <dbReference type="Rhea" id="RHEA:15769"/>
        <dbReference type="ChEBI" id="CHEBI:2480"/>
        <dbReference type="ChEBI" id="CHEBI:15378"/>
        <dbReference type="ChEBI" id="CHEBI:30616"/>
        <dbReference type="ChEBI" id="CHEBI:58502"/>
        <dbReference type="ChEBI" id="CHEBI:456216"/>
        <dbReference type="EC" id="2.7.1.156"/>
    </reaction>
</comment>
<comment type="catalytic activity">
    <reaction evidence="2">
        <text>adenosylcob(III)inamide phosphate + GTP + H(+) = adenosylcob(III)inamide-GDP + diphosphate</text>
        <dbReference type="Rhea" id="RHEA:22712"/>
        <dbReference type="ChEBI" id="CHEBI:15378"/>
        <dbReference type="ChEBI" id="CHEBI:33019"/>
        <dbReference type="ChEBI" id="CHEBI:37565"/>
        <dbReference type="ChEBI" id="CHEBI:58502"/>
        <dbReference type="ChEBI" id="CHEBI:60487"/>
        <dbReference type="EC" id="2.7.7.62"/>
    </reaction>
</comment>
<name>A0ABS5L6B6_9ACTN</name>
<dbReference type="EC" id="2.7.1.156" evidence="8"/>
<dbReference type="Gene3D" id="3.40.50.300">
    <property type="entry name" value="P-loop containing nucleotide triphosphate hydrolases"/>
    <property type="match status" value="1"/>
</dbReference>
<dbReference type="EC" id="2.7.7.62" evidence="9"/>
<evidence type="ECO:0000256" key="10">
    <source>
        <dbReference type="ARBA" id="ARBA00022573"/>
    </source>
</evidence>
<keyword evidence="13 19" id="KW-0418">Kinase</keyword>
<dbReference type="Proteomes" id="UP000730482">
    <property type="component" value="Unassembled WGS sequence"/>
</dbReference>
<evidence type="ECO:0000256" key="13">
    <source>
        <dbReference type="ARBA" id="ARBA00022777"/>
    </source>
</evidence>
<evidence type="ECO:0000313" key="19">
    <source>
        <dbReference type="EMBL" id="MBS2553665.1"/>
    </source>
</evidence>
<organism evidence="19 20">
    <name type="scientific">Catenulispora pinistramenti</name>
    <dbReference type="NCBI Taxonomy" id="2705254"/>
    <lineage>
        <taxon>Bacteria</taxon>
        <taxon>Bacillati</taxon>
        <taxon>Actinomycetota</taxon>
        <taxon>Actinomycetes</taxon>
        <taxon>Catenulisporales</taxon>
        <taxon>Catenulisporaceae</taxon>
        <taxon>Catenulispora</taxon>
    </lineage>
</organism>
<dbReference type="GO" id="GO:0016779">
    <property type="term" value="F:nucleotidyltransferase activity"/>
    <property type="evidence" value="ECO:0007669"/>
    <property type="project" value="UniProtKB-KW"/>
</dbReference>
<dbReference type="InterPro" id="IPR003203">
    <property type="entry name" value="CobU/CobP"/>
</dbReference>
<keyword evidence="12" id="KW-0547">Nucleotide-binding</keyword>
<keyword evidence="15" id="KW-0342">GTP-binding</keyword>
<evidence type="ECO:0000256" key="9">
    <source>
        <dbReference type="ARBA" id="ARBA00012523"/>
    </source>
</evidence>
<evidence type="ECO:0000256" key="11">
    <source>
        <dbReference type="ARBA" id="ARBA00022679"/>
    </source>
</evidence>
<dbReference type="EMBL" id="JAAFYZ010000274">
    <property type="protein sequence ID" value="MBS2553665.1"/>
    <property type="molecule type" value="Genomic_DNA"/>
</dbReference>
<gene>
    <name evidence="19" type="ORF">KGQ19_43115</name>
</gene>
<evidence type="ECO:0000256" key="17">
    <source>
        <dbReference type="ARBA" id="ARBA00030571"/>
    </source>
</evidence>
<evidence type="ECO:0000313" key="20">
    <source>
        <dbReference type="Proteomes" id="UP000730482"/>
    </source>
</evidence>
<sequence>MILGGARSGKSAEAERRLTRLADDAAHGSAGGSVDSSVDSSVDGSAGGALYVATGGRREGDADWADRVRRHRERRPASWTTVETTDVAGVLRGATRPVLVDCLTLWLTAMMDEVGAWDDEAWRDGGERELAARFDELEAAWRGVTTPVLAVSNEVGLGIVPESAGVRRFRDEQGRLNQRIAAASDAVVLMVAGIAVAVK</sequence>
<evidence type="ECO:0000256" key="6">
    <source>
        <dbReference type="ARBA" id="ARBA00005159"/>
    </source>
</evidence>
<dbReference type="PANTHER" id="PTHR34848">
    <property type="match status" value="1"/>
</dbReference>
<evidence type="ECO:0000256" key="3">
    <source>
        <dbReference type="ARBA" id="ARBA00001522"/>
    </source>
</evidence>
<comment type="pathway">
    <text evidence="5">Cofactor biosynthesis; adenosylcobalamin biosynthesis; adenosylcobalamin from cob(II)yrinate a,c-diamide: step 6/7.</text>
</comment>
<evidence type="ECO:0000256" key="12">
    <source>
        <dbReference type="ARBA" id="ARBA00022741"/>
    </source>
</evidence>
<comment type="function">
    <text evidence="4">Catalyzes ATP-dependent phosphorylation of adenosylcobinamide and addition of GMP to adenosylcobinamide phosphate.</text>
</comment>
<comment type="catalytic activity">
    <reaction evidence="3">
        <text>adenosylcob(III)inamide + GTP = adenosylcob(III)inamide phosphate + GDP + H(+)</text>
        <dbReference type="Rhea" id="RHEA:15765"/>
        <dbReference type="ChEBI" id="CHEBI:2480"/>
        <dbReference type="ChEBI" id="CHEBI:15378"/>
        <dbReference type="ChEBI" id="CHEBI:37565"/>
        <dbReference type="ChEBI" id="CHEBI:58189"/>
        <dbReference type="ChEBI" id="CHEBI:58502"/>
        <dbReference type="EC" id="2.7.1.156"/>
    </reaction>
</comment>
<comment type="caution">
    <text evidence="19">The sequence shown here is derived from an EMBL/GenBank/DDBJ whole genome shotgun (WGS) entry which is preliminary data.</text>
</comment>
<evidence type="ECO:0000256" key="7">
    <source>
        <dbReference type="ARBA" id="ARBA00007490"/>
    </source>
</evidence>
<dbReference type="InterPro" id="IPR027417">
    <property type="entry name" value="P-loop_NTPase"/>
</dbReference>
<dbReference type="SUPFAM" id="SSF52540">
    <property type="entry name" value="P-loop containing nucleoside triphosphate hydrolases"/>
    <property type="match status" value="1"/>
</dbReference>
<evidence type="ECO:0000256" key="1">
    <source>
        <dbReference type="ARBA" id="ARBA00000312"/>
    </source>
</evidence>
<evidence type="ECO:0000256" key="15">
    <source>
        <dbReference type="ARBA" id="ARBA00023134"/>
    </source>
</evidence>
<feature type="region of interest" description="Disordered" evidence="18">
    <location>
        <begin position="23"/>
        <end position="43"/>
    </location>
</feature>
<feature type="compositionally biased region" description="Low complexity" evidence="18">
    <location>
        <begin position="32"/>
        <end position="43"/>
    </location>
</feature>
<evidence type="ECO:0000256" key="5">
    <source>
        <dbReference type="ARBA" id="ARBA00004692"/>
    </source>
</evidence>
<evidence type="ECO:0000256" key="2">
    <source>
        <dbReference type="ARBA" id="ARBA00000711"/>
    </source>
</evidence>
<evidence type="ECO:0000256" key="4">
    <source>
        <dbReference type="ARBA" id="ARBA00003889"/>
    </source>
</evidence>
<dbReference type="GO" id="GO:0016301">
    <property type="term" value="F:kinase activity"/>
    <property type="evidence" value="ECO:0007669"/>
    <property type="project" value="UniProtKB-KW"/>
</dbReference>
<evidence type="ECO:0000256" key="14">
    <source>
        <dbReference type="ARBA" id="ARBA00022840"/>
    </source>
</evidence>
<keyword evidence="14" id="KW-0067">ATP-binding</keyword>
<keyword evidence="11" id="KW-0808">Transferase</keyword>
<keyword evidence="19" id="KW-0548">Nucleotidyltransferase</keyword>
<protein>
    <recommendedName>
        <fullName evidence="16">Adenosylcobinamide kinase</fullName>
        <ecNumber evidence="8">2.7.1.156</ecNumber>
        <ecNumber evidence="9">2.7.7.62</ecNumber>
    </recommendedName>
    <alternativeName>
        <fullName evidence="17">Adenosylcobinamide-phosphate guanylyltransferase</fullName>
    </alternativeName>
</protein>
<dbReference type="PANTHER" id="PTHR34848:SF1">
    <property type="entry name" value="BIFUNCTIONAL ADENOSYLCOBALAMIN BIOSYNTHESIS PROTEIN COBU"/>
    <property type="match status" value="1"/>
</dbReference>
<evidence type="ECO:0000256" key="16">
    <source>
        <dbReference type="ARBA" id="ARBA00029570"/>
    </source>
</evidence>
<keyword evidence="20" id="KW-1185">Reference proteome</keyword>
<dbReference type="Pfam" id="PF02283">
    <property type="entry name" value="CobU"/>
    <property type="match status" value="1"/>
</dbReference>
<comment type="pathway">
    <text evidence="6">Cofactor biosynthesis; adenosylcobalamin biosynthesis; adenosylcobalamin from cob(II)yrinate a,c-diamide: step 5/7.</text>
</comment>
<dbReference type="PIRSF" id="PIRSF006135">
    <property type="entry name" value="CobU"/>
    <property type="match status" value="1"/>
</dbReference>
<dbReference type="CDD" id="cd00544">
    <property type="entry name" value="CobU"/>
    <property type="match status" value="1"/>
</dbReference>
<comment type="similarity">
    <text evidence="7">Belongs to the CobU/CobP family.</text>
</comment>
<accession>A0ABS5L6B6</accession>
<keyword evidence="10" id="KW-0169">Cobalamin biosynthesis</keyword>
<evidence type="ECO:0000256" key="18">
    <source>
        <dbReference type="SAM" id="MobiDB-lite"/>
    </source>
</evidence>
<reference evidence="19 20" key="1">
    <citation type="submission" date="2020-02" db="EMBL/GenBank/DDBJ databases">
        <title>Acidophilic actinobacteria isolated from forest soil.</title>
        <authorList>
            <person name="Golinska P."/>
        </authorList>
    </citation>
    <scope>NUCLEOTIDE SEQUENCE [LARGE SCALE GENOMIC DNA]</scope>
    <source>
        <strain evidence="19 20">NL8</strain>
    </source>
</reference>
<evidence type="ECO:0000256" key="8">
    <source>
        <dbReference type="ARBA" id="ARBA00012016"/>
    </source>
</evidence>